<keyword evidence="2" id="KW-1185">Reference proteome</keyword>
<reference evidence="2" key="1">
    <citation type="journal article" date="2023" name="Proc. Natl. Acad. Sci. U.S.A.">
        <title>Genomic and structural basis for evolution of tropane alkaloid biosynthesis.</title>
        <authorList>
            <person name="Wanga Y.-J."/>
            <person name="Taina T."/>
            <person name="Yua J.-Y."/>
            <person name="Lia J."/>
            <person name="Xua B."/>
            <person name="Chenc J."/>
            <person name="D'Auriad J.C."/>
            <person name="Huanga J.-P."/>
            <person name="Huanga S.-X."/>
        </authorList>
    </citation>
    <scope>NUCLEOTIDE SEQUENCE [LARGE SCALE GENOMIC DNA]</scope>
    <source>
        <strain evidence="2">cv. KIB-2019</strain>
    </source>
</reference>
<dbReference type="EMBL" id="JAJAGQ010000019">
    <property type="protein sequence ID" value="KAJ8534421.1"/>
    <property type="molecule type" value="Genomic_DNA"/>
</dbReference>
<dbReference type="Proteomes" id="UP001152561">
    <property type="component" value="Unassembled WGS sequence"/>
</dbReference>
<comment type="caution">
    <text evidence="1">The sequence shown here is derived from an EMBL/GenBank/DDBJ whole genome shotgun (WGS) entry which is preliminary data.</text>
</comment>
<evidence type="ECO:0000313" key="2">
    <source>
        <dbReference type="Proteomes" id="UP001152561"/>
    </source>
</evidence>
<sequence>MSLRRLRVVRDRLITRLLWNRLITGDEESREFLANQFLTISQFVFFSLKKCSIFTNDTLDCFLIDGTRIHVLGLNPTLPTCCLIPDLLDKK</sequence>
<name>A0A9Q1QZS1_9SOLA</name>
<organism evidence="1 2">
    <name type="scientific">Anisodus acutangulus</name>
    <dbReference type="NCBI Taxonomy" id="402998"/>
    <lineage>
        <taxon>Eukaryota</taxon>
        <taxon>Viridiplantae</taxon>
        <taxon>Streptophyta</taxon>
        <taxon>Embryophyta</taxon>
        <taxon>Tracheophyta</taxon>
        <taxon>Spermatophyta</taxon>
        <taxon>Magnoliopsida</taxon>
        <taxon>eudicotyledons</taxon>
        <taxon>Gunneridae</taxon>
        <taxon>Pentapetalae</taxon>
        <taxon>asterids</taxon>
        <taxon>lamiids</taxon>
        <taxon>Solanales</taxon>
        <taxon>Solanaceae</taxon>
        <taxon>Solanoideae</taxon>
        <taxon>Hyoscyameae</taxon>
        <taxon>Anisodus</taxon>
    </lineage>
</organism>
<gene>
    <name evidence="1" type="ORF">K7X08_016149</name>
</gene>
<proteinExistence type="predicted"/>
<dbReference type="AlphaFoldDB" id="A0A9Q1QZS1"/>
<protein>
    <submittedName>
        <fullName evidence="1">Uncharacterized protein</fullName>
    </submittedName>
</protein>
<accession>A0A9Q1QZS1</accession>
<evidence type="ECO:0000313" key="1">
    <source>
        <dbReference type="EMBL" id="KAJ8534421.1"/>
    </source>
</evidence>